<reference evidence="1 2" key="1">
    <citation type="journal article" date="2018" name="Appl. Environ. Microbiol.">
        <title>Genome rearrangement shapes Prochlorococcus ecological adaptation.</title>
        <authorList>
            <person name="Yan W."/>
            <person name="Wei S."/>
            <person name="Wang Q."/>
            <person name="Xiao X."/>
            <person name="Zeng Q."/>
            <person name="Jiao N."/>
            <person name="Zhang R."/>
        </authorList>
    </citation>
    <scope>NUCLEOTIDE SEQUENCE [LARGE SCALE GENOMIC DNA]</scope>
    <source>
        <strain evidence="1 2">XMU1408</strain>
    </source>
</reference>
<evidence type="ECO:0000313" key="1">
    <source>
        <dbReference type="EMBL" id="PYE01268.1"/>
    </source>
</evidence>
<dbReference type="OrthoDB" id="540904at2"/>
<protein>
    <submittedName>
        <fullName evidence="1">MATH domain-containing protein</fullName>
    </submittedName>
</protein>
<accession>A0A318R7G3</accession>
<organism evidence="1 2">
    <name type="scientific">Prochlorococcus marinus XMU1408</name>
    <dbReference type="NCBI Taxonomy" id="2213228"/>
    <lineage>
        <taxon>Bacteria</taxon>
        <taxon>Bacillati</taxon>
        <taxon>Cyanobacteriota</taxon>
        <taxon>Cyanophyceae</taxon>
        <taxon>Synechococcales</taxon>
        <taxon>Prochlorococcaceae</taxon>
        <taxon>Prochlorococcus</taxon>
    </lineage>
</organism>
<name>A0A318R7G3_PROMR</name>
<gene>
    <name evidence="1" type="ORF">DNJ73_07595</name>
</gene>
<dbReference type="RefSeq" id="WP_158467098.1">
    <property type="nucleotide sequence ID" value="NZ_QJUE01000005.1"/>
</dbReference>
<sequence>MDNDLSSLNAISHKALKSLLKKAKKEFPSVSISKNENINENQDFNNLITDWTEASQKILLVLNKGEKGLNKDRNPKTLMALGAMGAHINMALQALKATEFDQ</sequence>
<dbReference type="EMBL" id="QJUE01000005">
    <property type="protein sequence ID" value="PYE01268.1"/>
    <property type="molecule type" value="Genomic_DNA"/>
</dbReference>
<evidence type="ECO:0000313" key="2">
    <source>
        <dbReference type="Proteomes" id="UP000247807"/>
    </source>
</evidence>
<dbReference type="Proteomes" id="UP000247807">
    <property type="component" value="Unassembled WGS sequence"/>
</dbReference>
<comment type="caution">
    <text evidence="1">The sequence shown here is derived from an EMBL/GenBank/DDBJ whole genome shotgun (WGS) entry which is preliminary data.</text>
</comment>
<proteinExistence type="predicted"/>
<dbReference type="AlphaFoldDB" id="A0A318R7G3"/>